<dbReference type="AlphaFoldDB" id="A0A5N5DS76"/>
<evidence type="ECO:0000256" key="3">
    <source>
        <dbReference type="ARBA" id="ARBA00022827"/>
    </source>
</evidence>
<sequence length="813" mass="89697">MAPQDFRVAIVGGSIAGLTLALALEKSGIDFVVLEAYPEIAPQVGASIAVLPNGFRILDQLGCYEDMLEKVNCTIDNFIIRNSDGRVLTHVKHLDHHLIQRHGYPMIFFERRMVIEVLYKHITQKEKVLTSRRVTEVEERADGVTITTQNGEKFTADVVIGADGIHSTVGKEIWKTNLEKNPNAKKDDLPVQYMCLFGISEKVPGIAEDVLHHITNEGSSSFAASGPNDRTYWCLFVNTGTTYHGEDLPPYDENYIAETAEKHSDDAITETVNFGDLWKRRIMSVCTPVHEYVLGTWHTKRCMVVGDAVHKFNPIIGLGGMSGMETCAALTNNLTTLLESHKTSSEIPASAIEAAFAATQELRKPRASVLVDVSQQTQYRFAMETPMLKFLNRYVYPSMGSGATLRLLSEAYPGATSFEKLPLPKKPRALPYHDELLQQPRFRNFWLNKLTLVFLFGLALVGRHVLFTIGKANGAFPLVRETVVRGTFAEVGDLPLRSVFGMNKFPGIDRLLRVLTTVFLPIVAGAGGMEGRLLAGYFLVSVILPLLALMLVEGYRKRNTWSLVWSPAIWATLGQLFGLGIVLPLYVLVFFYSSEGIAYWMPAERCIPQSASKAILPSLILGFLVPSVLMVLLGPESGYLQEAIAFWQITPILVSPLSALFSKLQAPGSLKNGEVPVEDYQGLDLPHLRRLYDVLFFISAAVHVAVLGFLGLSSGTTIIGAFVPMNPGSPVSSLAAGMKIFFQFDLLLVVFTIFVWVVLNIGEMKRVGIIKSPLLKAIVGLLLGFLLVGPGATILAFWEWREDVMARPGLKNP</sequence>
<feature type="domain" description="FAD-binding" evidence="6">
    <location>
        <begin position="6"/>
        <end position="343"/>
    </location>
</feature>
<keyword evidence="2" id="KW-0285">Flavoprotein</keyword>
<feature type="transmembrane region" description="Helical" evidence="5">
    <location>
        <begin position="694"/>
        <end position="720"/>
    </location>
</feature>
<evidence type="ECO:0000313" key="7">
    <source>
        <dbReference type="EMBL" id="KAB2580613.1"/>
    </source>
</evidence>
<proteinExistence type="inferred from homology"/>
<dbReference type="GO" id="GO:0004497">
    <property type="term" value="F:monooxygenase activity"/>
    <property type="evidence" value="ECO:0007669"/>
    <property type="project" value="UniProtKB-KW"/>
</dbReference>
<accession>A0A5N5DS76</accession>
<protein>
    <submittedName>
        <fullName evidence="7">FAD-dependent monooxygenase paxM</fullName>
    </submittedName>
</protein>
<keyword evidence="5" id="KW-0472">Membrane</keyword>
<keyword evidence="5" id="KW-1133">Transmembrane helix</keyword>
<dbReference type="PANTHER" id="PTHR47356:SF2">
    <property type="entry name" value="FAD-BINDING DOMAIN-CONTAINING PROTEIN-RELATED"/>
    <property type="match status" value="1"/>
</dbReference>
<dbReference type="OrthoDB" id="10029326at2759"/>
<feature type="transmembrane region" description="Helical" evidence="5">
    <location>
        <begin position="740"/>
        <end position="762"/>
    </location>
</feature>
<keyword evidence="5" id="KW-0812">Transmembrane</keyword>
<evidence type="ECO:0000256" key="5">
    <source>
        <dbReference type="SAM" id="Phobius"/>
    </source>
</evidence>
<feature type="transmembrane region" description="Helical" evidence="5">
    <location>
        <begin position="534"/>
        <end position="552"/>
    </location>
</feature>
<dbReference type="GO" id="GO:0071949">
    <property type="term" value="F:FAD binding"/>
    <property type="evidence" value="ECO:0007669"/>
    <property type="project" value="InterPro"/>
</dbReference>
<dbReference type="InterPro" id="IPR002938">
    <property type="entry name" value="FAD-bd"/>
</dbReference>
<keyword evidence="7" id="KW-0503">Monooxygenase</keyword>
<evidence type="ECO:0000313" key="8">
    <source>
        <dbReference type="Proteomes" id="UP000325902"/>
    </source>
</evidence>
<dbReference type="Pfam" id="PF01494">
    <property type="entry name" value="FAD_binding_3"/>
    <property type="match status" value="1"/>
</dbReference>
<feature type="transmembrane region" description="Helical" evidence="5">
    <location>
        <begin position="645"/>
        <end position="662"/>
    </location>
</feature>
<gene>
    <name evidence="7" type="primary">paxM_3</name>
    <name evidence="7" type="ORF">DBV05_g856</name>
</gene>
<feature type="transmembrane region" description="Helical" evidence="5">
    <location>
        <begin position="572"/>
        <end position="593"/>
    </location>
</feature>
<name>A0A5N5DS76_9PEZI</name>
<dbReference type="InterPro" id="IPR050562">
    <property type="entry name" value="FAD_mOase_fung"/>
</dbReference>
<evidence type="ECO:0000256" key="2">
    <source>
        <dbReference type="ARBA" id="ARBA00022630"/>
    </source>
</evidence>
<keyword evidence="3" id="KW-0274">FAD</keyword>
<organism evidence="7 8">
    <name type="scientific">Lasiodiplodia theobromae</name>
    <dbReference type="NCBI Taxonomy" id="45133"/>
    <lineage>
        <taxon>Eukaryota</taxon>
        <taxon>Fungi</taxon>
        <taxon>Dikarya</taxon>
        <taxon>Ascomycota</taxon>
        <taxon>Pezizomycotina</taxon>
        <taxon>Dothideomycetes</taxon>
        <taxon>Dothideomycetes incertae sedis</taxon>
        <taxon>Botryosphaeriales</taxon>
        <taxon>Botryosphaeriaceae</taxon>
        <taxon>Lasiodiplodia</taxon>
    </lineage>
</organism>
<dbReference type="EMBL" id="VCHE01000003">
    <property type="protein sequence ID" value="KAB2580613.1"/>
    <property type="molecule type" value="Genomic_DNA"/>
</dbReference>
<dbReference type="PANTHER" id="PTHR47356">
    <property type="entry name" value="FAD-DEPENDENT MONOOXYGENASE ASQG-RELATED"/>
    <property type="match status" value="1"/>
</dbReference>
<evidence type="ECO:0000256" key="4">
    <source>
        <dbReference type="ARBA" id="ARBA00023002"/>
    </source>
</evidence>
<comment type="similarity">
    <text evidence="1">Belongs to the paxM FAD-dependent monooxygenase family.</text>
</comment>
<evidence type="ECO:0000256" key="1">
    <source>
        <dbReference type="ARBA" id="ARBA00007992"/>
    </source>
</evidence>
<dbReference type="SUPFAM" id="SSF51905">
    <property type="entry name" value="FAD/NAD(P)-binding domain"/>
    <property type="match status" value="1"/>
</dbReference>
<feature type="transmembrane region" description="Helical" evidence="5">
    <location>
        <begin position="614"/>
        <end position="633"/>
    </location>
</feature>
<feature type="transmembrane region" description="Helical" evidence="5">
    <location>
        <begin position="450"/>
        <end position="470"/>
    </location>
</feature>
<keyword evidence="8" id="KW-1185">Reference proteome</keyword>
<comment type="caution">
    <text evidence="7">The sequence shown here is derived from an EMBL/GenBank/DDBJ whole genome shotgun (WGS) entry which is preliminary data.</text>
</comment>
<dbReference type="Gene3D" id="3.50.50.60">
    <property type="entry name" value="FAD/NAD(P)-binding domain"/>
    <property type="match status" value="1"/>
</dbReference>
<dbReference type="Proteomes" id="UP000325902">
    <property type="component" value="Unassembled WGS sequence"/>
</dbReference>
<evidence type="ECO:0000259" key="6">
    <source>
        <dbReference type="Pfam" id="PF01494"/>
    </source>
</evidence>
<keyword evidence="4" id="KW-0560">Oxidoreductase</keyword>
<dbReference type="PRINTS" id="PR00420">
    <property type="entry name" value="RNGMNOXGNASE"/>
</dbReference>
<feature type="transmembrane region" description="Helical" evidence="5">
    <location>
        <begin position="774"/>
        <end position="798"/>
    </location>
</feature>
<dbReference type="InterPro" id="IPR036188">
    <property type="entry name" value="FAD/NAD-bd_sf"/>
</dbReference>
<reference evidence="7 8" key="1">
    <citation type="journal article" date="2019" name="Sci. Rep.">
        <title>A multi-omics analysis of the grapevine pathogen Lasiodiplodia theobromae reveals that temperature affects the expression of virulence- and pathogenicity-related genes.</title>
        <authorList>
            <person name="Felix C."/>
            <person name="Meneses R."/>
            <person name="Goncalves M.F.M."/>
            <person name="Tilleman L."/>
            <person name="Duarte A.S."/>
            <person name="Jorrin-Novo J.V."/>
            <person name="Van de Peer Y."/>
            <person name="Deforce D."/>
            <person name="Van Nieuwerburgh F."/>
            <person name="Esteves A.C."/>
            <person name="Alves A."/>
        </authorList>
    </citation>
    <scope>NUCLEOTIDE SEQUENCE [LARGE SCALE GENOMIC DNA]</scope>
    <source>
        <strain evidence="7 8">LA-SOL3</strain>
    </source>
</reference>